<comment type="caution">
    <text evidence="1">The sequence shown here is derived from an EMBL/GenBank/DDBJ whole genome shotgun (WGS) entry which is preliminary data.</text>
</comment>
<protein>
    <submittedName>
        <fullName evidence="1">Uncharacterized protein</fullName>
    </submittedName>
</protein>
<sequence length="323" mass="34769">MERSPLTGLVENPPSPVRRAYAPSMITRRIGAITAAVATVVAVYASPAYAAGSRFCGSPLSSAEDQRIIARSDLRGTSSAPTFATLDDLTARQRDIANILARHRDWRGLFAVGLDGVIADAITPVQHDEHDLDSPRYAKTLSIGLVSRWLRVVHAEWTGRPVPPWWANYFTLATRCDLPPGRVAMAGYNAHITADLAYTVADAGSRPTDAHDFYRIVDTIAENGDVIPARSRRIYGADLWGLWQFYFFGRGLDRVVGAGVASNLLLRAADDGYNTLTFANGLALEQPGAHPAVDDEILALWRTGEVAFDVLSGLGGLGTPAAG</sequence>
<reference evidence="2" key="1">
    <citation type="journal article" date="2019" name="Int. J. Syst. Evol. Microbiol.">
        <title>The Global Catalogue of Microorganisms (GCM) 10K type strain sequencing project: providing services to taxonomists for standard genome sequencing and annotation.</title>
        <authorList>
            <consortium name="The Broad Institute Genomics Platform"/>
            <consortium name="The Broad Institute Genome Sequencing Center for Infectious Disease"/>
            <person name="Wu L."/>
            <person name="Ma J."/>
        </authorList>
    </citation>
    <scope>NUCLEOTIDE SEQUENCE [LARGE SCALE GENOMIC DNA]</scope>
    <source>
        <strain evidence="2">JCM 17688</strain>
    </source>
</reference>
<proteinExistence type="predicted"/>
<organism evidence="1 2">
    <name type="scientific">Tsukamurella soli</name>
    <dbReference type="NCBI Taxonomy" id="644556"/>
    <lineage>
        <taxon>Bacteria</taxon>
        <taxon>Bacillati</taxon>
        <taxon>Actinomycetota</taxon>
        <taxon>Actinomycetes</taxon>
        <taxon>Mycobacteriales</taxon>
        <taxon>Tsukamurellaceae</taxon>
        <taxon>Tsukamurella</taxon>
    </lineage>
</organism>
<dbReference type="InterPro" id="IPR046037">
    <property type="entry name" value="DUF5995"/>
</dbReference>
<keyword evidence="2" id="KW-1185">Reference proteome</keyword>
<dbReference type="Proteomes" id="UP001500635">
    <property type="component" value="Unassembled WGS sequence"/>
</dbReference>
<gene>
    <name evidence="1" type="ORF">GCM10023147_06350</name>
</gene>
<evidence type="ECO:0000313" key="1">
    <source>
        <dbReference type="EMBL" id="GAA4385044.1"/>
    </source>
</evidence>
<name>A0ABP8J5E1_9ACTN</name>
<accession>A0ABP8J5E1</accession>
<dbReference type="EMBL" id="BAABFR010000006">
    <property type="protein sequence ID" value="GAA4385044.1"/>
    <property type="molecule type" value="Genomic_DNA"/>
</dbReference>
<evidence type="ECO:0000313" key="2">
    <source>
        <dbReference type="Proteomes" id="UP001500635"/>
    </source>
</evidence>
<dbReference type="Pfam" id="PF19458">
    <property type="entry name" value="DUF5995"/>
    <property type="match status" value="1"/>
</dbReference>